<evidence type="ECO:0000256" key="3">
    <source>
        <dbReference type="ARBA" id="ARBA00023002"/>
    </source>
</evidence>
<evidence type="ECO:0000256" key="6">
    <source>
        <dbReference type="SAM" id="SignalP"/>
    </source>
</evidence>
<evidence type="ECO:0000256" key="4">
    <source>
        <dbReference type="PIRSR" id="PIRSR000303-1"/>
    </source>
</evidence>
<name>A0A076FGJ8_PARNA</name>
<protein>
    <recommendedName>
        <fullName evidence="5">Glutathione peroxidase</fullName>
    </recommendedName>
</protein>
<dbReference type="PANTHER" id="PTHR11592">
    <property type="entry name" value="GLUTATHIONE PEROXIDASE"/>
    <property type="match status" value="1"/>
</dbReference>
<feature type="signal peptide" evidence="6">
    <location>
        <begin position="1"/>
        <end position="18"/>
    </location>
</feature>
<evidence type="ECO:0000256" key="1">
    <source>
        <dbReference type="ARBA" id="ARBA00006926"/>
    </source>
</evidence>
<dbReference type="PANTHER" id="PTHR11592:SF78">
    <property type="entry name" value="GLUTATHIONE PEROXIDASE"/>
    <property type="match status" value="1"/>
</dbReference>
<keyword evidence="3 5" id="KW-0560">Oxidoreductase</keyword>
<dbReference type="GO" id="GO:0004601">
    <property type="term" value="F:peroxidase activity"/>
    <property type="evidence" value="ECO:0007669"/>
    <property type="project" value="UniProtKB-KW"/>
</dbReference>
<dbReference type="Gene3D" id="3.40.30.10">
    <property type="entry name" value="Glutaredoxin"/>
    <property type="match status" value="1"/>
</dbReference>
<dbReference type="InterPro" id="IPR000889">
    <property type="entry name" value="Glutathione_peroxidase"/>
</dbReference>
<dbReference type="PROSITE" id="PS00763">
    <property type="entry name" value="GLUTATHIONE_PEROXID_2"/>
    <property type="match status" value="1"/>
</dbReference>
<dbReference type="CDD" id="cd00340">
    <property type="entry name" value="GSH_Peroxidase"/>
    <property type="match status" value="1"/>
</dbReference>
<evidence type="ECO:0000256" key="2">
    <source>
        <dbReference type="ARBA" id="ARBA00022559"/>
    </source>
</evidence>
<dbReference type="GO" id="GO:0006979">
    <property type="term" value="P:response to oxidative stress"/>
    <property type="evidence" value="ECO:0007669"/>
    <property type="project" value="InterPro"/>
</dbReference>
<feature type="active site" evidence="4">
    <location>
        <position position="53"/>
    </location>
</feature>
<dbReference type="PROSITE" id="PS00460">
    <property type="entry name" value="GLUTATHIONE_PEROXID_1"/>
    <property type="match status" value="1"/>
</dbReference>
<organism evidence="7">
    <name type="scientific">Paracyclopina nana</name>
    <name type="common">Marine copepod</name>
    <dbReference type="NCBI Taxonomy" id="565004"/>
    <lineage>
        <taxon>Eukaryota</taxon>
        <taxon>Metazoa</taxon>
        <taxon>Ecdysozoa</taxon>
        <taxon>Arthropoda</taxon>
        <taxon>Crustacea</taxon>
        <taxon>Multicrustacea</taxon>
        <taxon>Hexanauplia</taxon>
        <taxon>Copepoda</taxon>
        <taxon>Cyclopoida</taxon>
        <taxon>Cyclopettidae</taxon>
        <taxon>Paracyclopina</taxon>
    </lineage>
</organism>
<comment type="similarity">
    <text evidence="1 5">Belongs to the glutathione peroxidase family.</text>
</comment>
<evidence type="ECO:0000313" key="7">
    <source>
        <dbReference type="EMBL" id="AII16509.1"/>
    </source>
</evidence>
<accession>A0A076FGJ8</accession>
<dbReference type="InterPro" id="IPR029759">
    <property type="entry name" value="GPX_AS"/>
</dbReference>
<feature type="non-terminal residue" evidence="7">
    <location>
        <position position="194"/>
    </location>
</feature>
<dbReference type="Pfam" id="PF00255">
    <property type="entry name" value="GSHPx"/>
    <property type="match status" value="1"/>
</dbReference>
<feature type="chain" id="PRO_5001711749" description="Glutathione peroxidase" evidence="6">
    <location>
        <begin position="19"/>
        <end position="194"/>
    </location>
</feature>
<sequence length="194" mass="22274">MKLLSTFMFILALKLVNAVDLYDLKAADIFGLDVDFQRFRGQVLLIVNVASQCGYTESHYRDLQRIQDILGNDDFFSVLGFPCNQFGEQEPEDEAAIDEFVRTKFNVDFPMFSKVEVRGEGAHPVWRFLTDKSNVTPEWNFYKYLVDHKGQVLHAYPPKVPVSDIFGDVERAVKNARKEGKKGSTLKKDLKEEL</sequence>
<dbReference type="InterPro" id="IPR036249">
    <property type="entry name" value="Thioredoxin-like_sf"/>
</dbReference>
<dbReference type="PIRSF" id="PIRSF000303">
    <property type="entry name" value="Glutathion_perox"/>
    <property type="match status" value="1"/>
</dbReference>
<dbReference type="EMBL" id="KF516605">
    <property type="protein sequence ID" value="AII16509.1"/>
    <property type="molecule type" value="mRNA"/>
</dbReference>
<keyword evidence="6" id="KW-0732">Signal</keyword>
<evidence type="ECO:0000256" key="5">
    <source>
        <dbReference type="RuleBase" id="RU000499"/>
    </source>
</evidence>
<reference evidence="7" key="1">
    <citation type="submission" date="2013-08" db="EMBL/GenBank/DDBJ databases">
        <title>Paracyclopina nana immune related genes.</title>
        <authorList>
            <person name="Kim B.-M."/>
            <person name="Rhee J.-S."/>
            <person name="Lee J.-S."/>
        </authorList>
    </citation>
    <scope>NUCLEOTIDE SEQUENCE</scope>
</reference>
<dbReference type="InterPro" id="IPR029760">
    <property type="entry name" value="GPX_CS"/>
</dbReference>
<keyword evidence="2 5" id="KW-0575">Peroxidase</keyword>
<dbReference type="SUPFAM" id="SSF52833">
    <property type="entry name" value="Thioredoxin-like"/>
    <property type="match status" value="1"/>
</dbReference>
<proteinExistence type="evidence at transcript level"/>
<dbReference type="AlphaFoldDB" id="A0A076FGJ8"/>
<dbReference type="PROSITE" id="PS51355">
    <property type="entry name" value="GLUTATHIONE_PEROXID_3"/>
    <property type="match status" value="1"/>
</dbReference>
<dbReference type="PRINTS" id="PR01011">
    <property type="entry name" value="GLUTPROXDASE"/>
</dbReference>